<dbReference type="OrthoDB" id="5154062at2759"/>
<organism evidence="1 2">
    <name type="scientific">Clonostachys byssicola</name>
    <dbReference type="NCBI Taxonomy" id="160290"/>
    <lineage>
        <taxon>Eukaryota</taxon>
        <taxon>Fungi</taxon>
        <taxon>Dikarya</taxon>
        <taxon>Ascomycota</taxon>
        <taxon>Pezizomycotina</taxon>
        <taxon>Sordariomycetes</taxon>
        <taxon>Hypocreomycetidae</taxon>
        <taxon>Hypocreales</taxon>
        <taxon>Bionectriaceae</taxon>
        <taxon>Clonostachys</taxon>
    </lineage>
</organism>
<proteinExistence type="predicted"/>
<name>A0A9N9XX35_9HYPO</name>
<evidence type="ECO:0000313" key="1">
    <source>
        <dbReference type="EMBL" id="CAG9977899.1"/>
    </source>
</evidence>
<sequence length="73" mass="8149">MVGVKQLSLAAVLWLGLASRRFALEIDETNNDLNLALWLDIILVSKLATSTGILILEIRDEDADLEARDDLVW</sequence>
<dbReference type="Proteomes" id="UP000754883">
    <property type="component" value="Unassembled WGS sequence"/>
</dbReference>
<evidence type="ECO:0000313" key="2">
    <source>
        <dbReference type="Proteomes" id="UP000754883"/>
    </source>
</evidence>
<gene>
    <name evidence="1" type="ORF">CBYS24578_00008935</name>
</gene>
<dbReference type="AlphaFoldDB" id="A0A9N9XX35"/>
<protein>
    <submittedName>
        <fullName evidence="1">Uncharacterized protein</fullName>
    </submittedName>
</protein>
<dbReference type="EMBL" id="CABFNO020001298">
    <property type="protein sequence ID" value="CAG9977899.1"/>
    <property type="molecule type" value="Genomic_DNA"/>
</dbReference>
<keyword evidence="2" id="KW-1185">Reference proteome</keyword>
<accession>A0A9N9XX35</accession>
<reference evidence="1" key="1">
    <citation type="submission" date="2021-10" db="EMBL/GenBank/DDBJ databases">
        <authorList>
            <person name="Piombo E."/>
        </authorList>
    </citation>
    <scope>NUCLEOTIDE SEQUENCE</scope>
</reference>
<comment type="caution">
    <text evidence="1">The sequence shown here is derived from an EMBL/GenBank/DDBJ whole genome shotgun (WGS) entry which is preliminary data.</text>
</comment>